<dbReference type="Proteomes" id="UP000305546">
    <property type="component" value="Unassembled WGS sequence"/>
</dbReference>
<reference evidence="5 6" key="1">
    <citation type="submission" date="2019-06" db="EMBL/GenBank/DDBJ databases">
        <title>Amycolatopsis alkalitolerans sp. nov., isolated from Gastrodia elata Blume.</title>
        <authorList>
            <person name="Narsing Rao M.P."/>
            <person name="Li W.J."/>
        </authorList>
    </citation>
    <scope>NUCLEOTIDE SEQUENCE [LARGE SCALE GENOMIC DNA]</scope>
    <source>
        <strain evidence="5 6">SYSUP0005</strain>
    </source>
</reference>
<evidence type="ECO:0000256" key="1">
    <source>
        <dbReference type="ARBA" id="ARBA00023015"/>
    </source>
</evidence>
<dbReference type="InterPro" id="IPR018060">
    <property type="entry name" value="HTH_AraC"/>
</dbReference>
<keyword evidence="3" id="KW-0804">Transcription</keyword>
<dbReference type="EMBL" id="VDFW01000014">
    <property type="protein sequence ID" value="TNC24668.1"/>
    <property type="molecule type" value="Genomic_DNA"/>
</dbReference>
<dbReference type="InterPro" id="IPR009057">
    <property type="entry name" value="Homeodomain-like_sf"/>
</dbReference>
<evidence type="ECO:0000256" key="2">
    <source>
        <dbReference type="ARBA" id="ARBA00023125"/>
    </source>
</evidence>
<dbReference type="PROSITE" id="PS01124">
    <property type="entry name" value="HTH_ARAC_FAMILY_2"/>
    <property type="match status" value="1"/>
</dbReference>
<proteinExistence type="predicted"/>
<dbReference type="SMART" id="SM00342">
    <property type="entry name" value="HTH_ARAC"/>
    <property type="match status" value="1"/>
</dbReference>
<protein>
    <submittedName>
        <fullName evidence="5">Helix-turn-helix transcriptional regulator</fullName>
    </submittedName>
</protein>
<dbReference type="GO" id="GO:0043565">
    <property type="term" value="F:sequence-specific DNA binding"/>
    <property type="evidence" value="ECO:0007669"/>
    <property type="project" value="InterPro"/>
</dbReference>
<name>A0A5C4LY93_9PSEU</name>
<dbReference type="SUPFAM" id="SSF46689">
    <property type="entry name" value="Homeodomain-like"/>
    <property type="match status" value="1"/>
</dbReference>
<evidence type="ECO:0000313" key="6">
    <source>
        <dbReference type="Proteomes" id="UP000305546"/>
    </source>
</evidence>
<evidence type="ECO:0000256" key="3">
    <source>
        <dbReference type="ARBA" id="ARBA00023163"/>
    </source>
</evidence>
<dbReference type="Pfam" id="PF12833">
    <property type="entry name" value="HTH_18"/>
    <property type="match status" value="1"/>
</dbReference>
<accession>A0A5C4LY93</accession>
<keyword evidence="2" id="KW-0238">DNA-binding</keyword>
<dbReference type="AlphaFoldDB" id="A0A5C4LY93"/>
<dbReference type="Pfam" id="PF20240">
    <property type="entry name" value="DUF6597"/>
    <property type="match status" value="1"/>
</dbReference>
<dbReference type="PANTHER" id="PTHR46796:SF15">
    <property type="entry name" value="BLL1074 PROTEIN"/>
    <property type="match status" value="1"/>
</dbReference>
<comment type="caution">
    <text evidence="5">The sequence shown here is derived from an EMBL/GenBank/DDBJ whole genome shotgun (WGS) entry which is preliminary data.</text>
</comment>
<dbReference type="OrthoDB" id="9815799at2"/>
<gene>
    <name evidence="5" type="ORF">FG385_17760</name>
</gene>
<dbReference type="Gene3D" id="1.10.10.60">
    <property type="entry name" value="Homeodomain-like"/>
    <property type="match status" value="1"/>
</dbReference>
<evidence type="ECO:0000313" key="5">
    <source>
        <dbReference type="EMBL" id="TNC24668.1"/>
    </source>
</evidence>
<sequence length="223" mass="23711">MYSARRGAVTGAVLWEVRAAGEHRVLPDGALDLMWHEGRLTVAGPDATATSVRAEPGSRTFGLRFPPGVAPLLLGVPAGDLVNRRVALADLVTGTPGAGPDLLEHVYVDLWRRADPDPGLIRLAALLDRGARRGVPVARLAGMVGLTERSLRRTSRDLFGYGLKTLSGIRRFQRAHELVQGGAALAAAAAEAGYADQAHMTREITRFAGITPGRLRTASTRSP</sequence>
<dbReference type="GO" id="GO:0003700">
    <property type="term" value="F:DNA-binding transcription factor activity"/>
    <property type="evidence" value="ECO:0007669"/>
    <property type="project" value="InterPro"/>
</dbReference>
<keyword evidence="6" id="KW-1185">Reference proteome</keyword>
<dbReference type="PANTHER" id="PTHR46796">
    <property type="entry name" value="HTH-TYPE TRANSCRIPTIONAL ACTIVATOR RHAS-RELATED"/>
    <property type="match status" value="1"/>
</dbReference>
<keyword evidence="1" id="KW-0805">Transcription regulation</keyword>
<evidence type="ECO:0000259" key="4">
    <source>
        <dbReference type="PROSITE" id="PS01124"/>
    </source>
</evidence>
<feature type="domain" description="HTH araC/xylS-type" evidence="4">
    <location>
        <begin position="121"/>
        <end position="218"/>
    </location>
</feature>
<dbReference type="InterPro" id="IPR046532">
    <property type="entry name" value="DUF6597"/>
</dbReference>
<dbReference type="InterPro" id="IPR050204">
    <property type="entry name" value="AraC_XylS_family_regulators"/>
</dbReference>
<organism evidence="5 6">
    <name type="scientific">Amycolatopsis alkalitolerans</name>
    <dbReference type="NCBI Taxonomy" id="2547244"/>
    <lineage>
        <taxon>Bacteria</taxon>
        <taxon>Bacillati</taxon>
        <taxon>Actinomycetota</taxon>
        <taxon>Actinomycetes</taxon>
        <taxon>Pseudonocardiales</taxon>
        <taxon>Pseudonocardiaceae</taxon>
        <taxon>Amycolatopsis</taxon>
    </lineage>
</organism>